<feature type="region of interest" description="Disordered" evidence="1">
    <location>
        <begin position="32"/>
        <end position="56"/>
    </location>
</feature>
<evidence type="ECO:0000256" key="1">
    <source>
        <dbReference type="SAM" id="MobiDB-lite"/>
    </source>
</evidence>
<reference evidence="4 5" key="1">
    <citation type="submission" date="2018-03" db="EMBL/GenBank/DDBJ databases">
        <title>Bacteriophage NCPPB3778 and a type I-E CRISPR drive the evolution of the US Biological Select Agent, Rathayibacter toxicus.</title>
        <authorList>
            <person name="Davis E.W.II."/>
            <person name="Tabima J.F."/>
            <person name="Weisberg A.J."/>
            <person name="Dantas Lopes L."/>
            <person name="Wiseman M.S."/>
            <person name="Wiseman M.S."/>
            <person name="Pupko T."/>
            <person name="Belcher M.S."/>
            <person name="Sechler A.J."/>
            <person name="Tancos M.A."/>
            <person name="Schroeder B.K."/>
            <person name="Murray T.D."/>
            <person name="Luster D.G."/>
            <person name="Schneider W.L."/>
            <person name="Rogers E."/>
            <person name="Andreote F.D."/>
            <person name="Grunwald N.J."/>
            <person name="Putnam M.L."/>
            <person name="Chang J.H."/>
        </authorList>
    </citation>
    <scope>NUCLEOTIDE SEQUENCE [LARGE SCALE GENOMIC DNA]</scope>
    <source>
        <strain evidence="4 5">DSM 15932</strain>
    </source>
</reference>
<dbReference type="InterPro" id="IPR025326">
    <property type="entry name" value="DUF4232"/>
</dbReference>
<dbReference type="EMBL" id="CP028137">
    <property type="protein sequence ID" value="AZZ53578.1"/>
    <property type="molecule type" value="Genomic_DNA"/>
</dbReference>
<dbReference type="PROSITE" id="PS51257">
    <property type="entry name" value="PROKAR_LIPOPROTEIN"/>
    <property type="match status" value="1"/>
</dbReference>
<keyword evidence="2" id="KW-0732">Signal</keyword>
<evidence type="ECO:0000259" key="3">
    <source>
        <dbReference type="Pfam" id="PF14016"/>
    </source>
</evidence>
<dbReference type="KEGG" id="rfs:C1I64_17080"/>
<evidence type="ECO:0000313" key="5">
    <source>
        <dbReference type="Proteomes" id="UP000285317"/>
    </source>
</evidence>
<feature type="domain" description="DUF4232" evidence="3">
    <location>
        <begin position="76"/>
        <end position="171"/>
    </location>
</feature>
<accession>A0A3Q9V0P1</accession>
<dbReference type="AlphaFoldDB" id="A0A3Q9V0P1"/>
<feature type="signal peptide" evidence="2">
    <location>
        <begin position="1"/>
        <end position="25"/>
    </location>
</feature>
<sequence length="198" mass="19132">MKPGRACALGGVAVLLAVGIAGCTASSPEGTAPDGTAAGGTASAGPVPSGTASATTTPSAVAEECALAPTSTFEVQDTVTVIVELTDAGTGACVLQGTPEVTFFDDAGAPVDTVVQASSGEQFSGEPVTVEPGGHAYLTFLTDTTGSCAPTAATVMVLAVPGAPGTTQVDLGSTSFCPTAVDLPPLSYPVTLEPTTLA</sequence>
<dbReference type="Pfam" id="PF14016">
    <property type="entry name" value="DUF4232"/>
    <property type="match status" value="1"/>
</dbReference>
<gene>
    <name evidence="4" type="ORF">C1I64_17080</name>
</gene>
<protein>
    <recommendedName>
        <fullName evidence="3">DUF4232 domain-containing protein</fullName>
    </recommendedName>
</protein>
<name>A0A3Q9V0P1_9MICO</name>
<feature type="chain" id="PRO_5038808035" description="DUF4232 domain-containing protein" evidence="2">
    <location>
        <begin position="26"/>
        <end position="198"/>
    </location>
</feature>
<organism evidence="4 5">
    <name type="scientific">Rathayibacter festucae DSM 15932</name>
    <dbReference type="NCBI Taxonomy" id="1328866"/>
    <lineage>
        <taxon>Bacteria</taxon>
        <taxon>Bacillati</taxon>
        <taxon>Actinomycetota</taxon>
        <taxon>Actinomycetes</taxon>
        <taxon>Micrococcales</taxon>
        <taxon>Microbacteriaceae</taxon>
        <taxon>Rathayibacter</taxon>
    </lineage>
</organism>
<dbReference type="Proteomes" id="UP000285317">
    <property type="component" value="Chromosome"/>
</dbReference>
<proteinExistence type="predicted"/>
<dbReference type="RefSeq" id="WP_127888031.1">
    <property type="nucleotide sequence ID" value="NZ_CP028137.1"/>
</dbReference>
<evidence type="ECO:0000256" key="2">
    <source>
        <dbReference type="SAM" id="SignalP"/>
    </source>
</evidence>
<evidence type="ECO:0000313" key="4">
    <source>
        <dbReference type="EMBL" id="AZZ53578.1"/>
    </source>
</evidence>